<accession>A0A9W6S9Q6</accession>
<sequence length="109" mass="11793">MTEPQIEYDRPQLKLAGDGIVTAHENARTHLANTQTQIEGFGEWWNPNNDPNDLIGGVLGGCFTAVHHMMMSTGQQNLDVLHSHGQAMQVMSGNMTGAEDANTGMSQSV</sequence>
<reference evidence="1" key="1">
    <citation type="submission" date="2023-03" db="EMBL/GenBank/DDBJ databases">
        <title>Actinoallomurus iriomotensis NBRC 103684.</title>
        <authorList>
            <person name="Ichikawa N."/>
            <person name="Sato H."/>
            <person name="Tonouchi N."/>
        </authorList>
    </citation>
    <scope>NUCLEOTIDE SEQUENCE</scope>
    <source>
        <strain evidence="1">NBRC 103684</strain>
    </source>
</reference>
<dbReference type="AlphaFoldDB" id="A0A9W6S9Q6"/>
<keyword evidence="2" id="KW-1185">Reference proteome</keyword>
<dbReference type="Proteomes" id="UP001165074">
    <property type="component" value="Unassembled WGS sequence"/>
</dbReference>
<dbReference type="EMBL" id="BSTK01000014">
    <property type="protein sequence ID" value="GLY89944.1"/>
    <property type="molecule type" value="Genomic_DNA"/>
</dbReference>
<gene>
    <name evidence="1" type="ORF">Airi02_078730</name>
</gene>
<evidence type="ECO:0000313" key="1">
    <source>
        <dbReference type="EMBL" id="GLY89944.1"/>
    </source>
</evidence>
<organism evidence="1 2">
    <name type="scientific">Actinoallomurus iriomotensis</name>
    <dbReference type="NCBI Taxonomy" id="478107"/>
    <lineage>
        <taxon>Bacteria</taxon>
        <taxon>Bacillati</taxon>
        <taxon>Actinomycetota</taxon>
        <taxon>Actinomycetes</taxon>
        <taxon>Streptosporangiales</taxon>
        <taxon>Thermomonosporaceae</taxon>
        <taxon>Actinoallomurus</taxon>
    </lineage>
</organism>
<comment type="caution">
    <text evidence="1">The sequence shown here is derived from an EMBL/GenBank/DDBJ whole genome shotgun (WGS) entry which is preliminary data.</text>
</comment>
<protein>
    <submittedName>
        <fullName evidence="1">Uncharacterized protein</fullName>
    </submittedName>
</protein>
<proteinExistence type="predicted"/>
<evidence type="ECO:0000313" key="2">
    <source>
        <dbReference type="Proteomes" id="UP001165074"/>
    </source>
</evidence>
<dbReference type="RefSeq" id="WP_285580522.1">
    <property type="nucleotide sequence ID" value="NZ_BSTK01000014.1"/>
</dbReference>
<name>A0A9W6S9Q6_9ACTN</name>